<reference evidence="2 3" key="1">
    <citation type="submission" date="2018-08" db="EMBL/GenBank/DDBJ databases">
        <title>A genome reference for cultivated species of the human gut microbiota.</title>
        <authorList>
            <person name="Zou Y."/>
            <person name="Xue W."/>
            <person name="Luo G."/>
        </authorList>
    </citation>
    <scope>NUCLEOTIDE SEQUENCE [LARGE SCALE GENOMIC DNA]</scope>
    <source>
        <strain evidence="2 3">AM25-1</strain>
    </source>
</reference>
<evidence type="ECO:0000256" key="1">
    <source>
        <dbReference type="SAM" id="MobiDB-lite"/>
    </source>
</evidence>
<dbReference type="RefSeq" id="WP_118234164.1">
    <property type="nucleotide sequence ID" value="NZ_QRHL01000004.1"/>
</dbReference>
<evidence type="ECO:0000313" key="2">
    <source>
        <dbReference type="EMBL" id="RHF73480.1"/>
    </source>
</evidence>
<dbReference type="Proteomes" id="UP000284676">
    <property type="component" value="Unassembled WGS sequence"/>
</dbReference>
<feature type="compositionally biased region" description="Basic and acidic residues" evidence="1">
    <location>
        <begin position="114"/>
        <end position="135"/>
    </location>
</feature>
<evidence type="ECO:0000313" key="3">
    <source>
        <dbReference type="Proteomes" id="UP000284676"/>
    </source>
</evidence>
<proteinExistence type="predicted"/>
<organism evidence="2 3">
    <name type="scientific">Fusobacterium mortiferum</name>
    <dbReference type="NCBI Taxonomy" id="850"/>
    <lineage>
        <taxon>Bacteria</taxon>
        <taxon>Fusobacteriati</taxon>
        <taxon>Fusobacteriota</taxon>
        <taxon>Fusobacteriia</taxon>
        <taxon>Fusobacteriales</taxon>
        <taxon>Fusobacteriaceae</taxon>
        <taxon>Fusobacterium</taxon>
    </lineage>
</organism>
<sequence>MKKFFIGIFTMIALLTVKVQGAEIIPEYFLMERLIMLMDVAPTYISNDGKQELKAMQVDKEVMNILGNGENPFYIYDSNNEKKIVRMGDYFYSPTTLSSIYTLDKENFESNFRDKSLPEEKLETTIEKTQDKIDISDIDEGTGVPADENSN</sequence>
<feature type="region of interest" description="Disordered" evidence="1">
    <location>
        <begin position="114"/>
        <end position="151"/>
    </location>
</feature>
<protein>
    <submittedName>
        <fullName evidence="2">Uncharacterized protein</fullName>
    </submittedName>
</protein>
<name>A0A414PY87_FUSMR</name>
<dbReference type="EMBL" id="QRHL01000004">
    <property type="protein sequence ID" value="RHF73480.1"/>
    <property type="molecule type" value="Genomic_DNA"/>
</dbReference>
<accession>A0A414PY87</accession>
<comment type="caution">
    <text evidence="2">The sequence shown here is derived from an EMBL/GenBank/DDBJ whole genome shotgun (WGS) entry which is preliminary data.</text>
</comment>
<dbReference type="AlphaFoldDB" id="A0A414PY87"/>
<gene>
    <name evidence="2" type="ORF">DW663_04230</name>
</gene>